<dbReference type="VEuPathDB" id="FungiDB:BCV72DRAFT_96038"/>
<sequence length="121" mass="14189">MSQCIINNYKAGSKDKYQQSWRKAFKDNSKRLEIKVVCDTYRGDIWKEMIAGELKASITDTRNSPFDNSTFSLQYQKILTEKDKPLMKHMYDKIGEKWCLKEGVVVEDVIYNETKGYSVEQ</sequence>
<evidence type="ECO:0000313" key="1">
    <source>
        <dbReference type="EMBL" id="ORE17808.1"/>
    </source>
</evidence>
<protein>
    <submittedName>
        <fullName evidence="1">Uncharacterized protein</fullName>
    </submittedName>
</protein>
<dbReference type="EMBL" id="KV921346">
    <property type="protein sequence ID" value="ORE17808.1"/>
    <property type="molecule type" value="Genomic_DNA"/>
</dbReference>
<accession>A0A1X0S0Y5</accession>
<dbReference type="AlphaFoldDB" id="A0A1X0S0Y5"/>
<proteinExistence type="predicted"/>
<organism evidence="1 2">
    <name type="scientific">Rhizopus microsporus</name>
    <dbReference type="NCBI Taxonomy" id="58291"/>
    <lineage>
        <taxon>Eukaryota</taxon>
        <taxon>Fungi</taxon>
        <taxon>Fungi incertae sedis</taxon>
        <taxon>Mucoromycota</taxon>
        <taxon>Mucoromycotina</taxon>
        <taxon>Mucoromycetes</taxon>
        <taxon>Mucorales</taxon>
        <taxon>Mucorineae</taxon>
        <taxon>Rhizopodaceae</taxon>
        <taxon>Rhizopus</taxon>
    </lineage>
</organism>
<dbReference type="Proteomes" id="UP000242381">
    <property type="component" value="Unassembled WGS sequence"/>
</dbReference>
<reference evidence="1 2" key="1">
    <citation type="journal article" date="2016" name="Proc. Natl. Acad. Sci. U.S.A.">
        <title>Lipid metabolic changes in an early divergent fungus govern the establishment of a mutualistic symbiosis with endobacteria.</title>
        <authorList>
            <person name="Lastovetsky O.A."/>
            <person name="Gaspar M.L."/>
            <person name="Mondo S.J."/>
            <person name="LaButti K.M."/>
            <person name="Sandor L."/>
            <person name="Grigoriev I.V."/>
            <person name="Henry S.A."/>
            <person name="Pawlowska T.E."/>
        </authorList>
    </citation>
    <scope>NUCLEOTIDE SEQUENCE [LARGE SCALE GENOMIC DNA]</scope>
    <source>
        <strain evidence="1 2">ATCC 11559</strain>
    </source>
</reference>
<evidence type="ECO:0000313" key="2">
    <source>
        <dbReference type="Proteomes" id="UP000242381"/>
    </source>
</evidence>
<name>A0A1X0S0Y5_RHIZD</name>
<gene>
    <name evidence="1" type="ORF">BCV71DRAFT_227336</name>
</gene>